<dbReference type="HOGENOM" id="CLU_2890451_0_0_1"/>
<reference evidence="1" key="2">
    <citation type="submission" date="2011-02" db="EMBL/GenBank/DDBJ databases">
        <authorList>
            <person name="MacLean D."/>
        </authorList>
    </citation>
    <scope>NUCLEOTIDE SEQUENCE</scope>
</reference>
<accession>F0X0A1</accession>
<reference evidence="1" key="1">
    <citation type="journal article" date="2011" name="PLoS Biol.">
        <title>Gene gain and loss during evolution of obligate parasitism in the white rust pathogen of Arabidopsis thaliana.</title>
        <authorList>
            <person name="Kemen E."/>
            <person name="Gardiner A."/>
            <person name="Schultz-Larsen T."/>
            <person name="Kemen A.C."/>
            <person name="Balmuth A.L."/>
            <person name="Robert-Seilaniantz A."/>
            <person name="Bailey K."/>
            <person name="Holub E."/>
            <person name="Studholme D.J."/>
            <person name="Maclean D."/>
            <person name="Jones J.D."/>
        </authorList>
    </citation>
    <scope>NUCLEOTIDE SEQUENCE</scope>
</reference>
<dbReference type="AlphaFoldDB" id="F0X0A1"/>
<evidence type="ECO:0000313" key="1">
    <source>
        <dbReference type="EMBL" id="CCA27183.1"/>
    </source>
</evidence>
<sequence>MNFDQVMGNLEQLFAAELGYLHRVVNPYEMESETTVSNKIVRNILDRKNALLKLSLYLRVHLN</sequence>
<protein>
    <submittedName>
        <fullName evidence="1">AlNc14C470G11838 protein</fullName>
    </submittedName>
</protein>
<dbReference type="EMBL" id="FR824512">
    <property type="protein sequence ID" value="CCA27183.1"/>
    <property type="molecule type" value="Genomic_DNA"/>
</dbReference>
<organism evidence="1">
    <name type="scientific">Albugo laibachii Nc14</name>
    <dbReference type="NCBI Taxonomy" id="890382"/>
    <lineage>
        <taxon>Eukaryota</taxon>
        <taxon>Sar</taxon>
        <taxon>Stramenopiles</taxon>
        <taxon>Oomycota</taxon>
        <taxon>Peronosporomycetes</taxon>
        <taxon>Albuginales</taxon>
        <taxon>Albuginaceae</taxon>
        <taxon>Albugo</taxon>
    </lineage>
</organism>
<name>F0X0A1_9STRA</name>
<gene>
    <name evidence="1" type="primary">AlNc14C470G11838</name>
    <name evidence="1" type="ORF">ALNC14_133270</name>
</gene>
<proteinExistence type="predicted"/>